<dbReference type="InterPro" id="IPR050256">
    <property type="entry name" value="Glycosyltransferase_2"/>
</dbReference>
<dbReference type="SUPFAM" id="SSF53448">
    <property type="entry name" value="Nucleotide-diphospho-sugar transferases"/>
    <property type="match status" value="1"/>
</dbReference>
<keyword evidence="1" id="KW-0812">Transmembrane</keyword>
<keyword evidence="5" id="KW-1185">Reference proteome</keyword>
<evidence type="ECO:0000259" key="2">
    <source>
        <dbReference type="Pfam" id="PF00535"/>
    </source>
</evidence>
<dbReference type="InterPro" id="IPR001173">
    <property type="entry name" value="Glyco_trans_2-like"/>
</dbReference>
<feature type="transmembrane region" description="Helical" evidence="1">
    <location>
        <begin position="282"/>
        <end position="305"/>
    </location>
</feature>
<reference evidence="4 5" key="1">
    <citation type="submission" date="2018-06" db="EMBL/GenBank/DDBJ databases">
        <title>Mucibacter soli gen. nov., sp. nov., a new member of the family Chitinophagaceae producing mucin.</title>
        <authorList>
            <person name="Kim M.-K."/>
            <person name="Park S."/>
            <person name="Kim T.-S."/>
            <person name="Joung Y."/>
            <person name="Han J.-H."/>
            <person name="Kim S.B."/>
        </authorList>
    </citation>
    <scope>NUCLEOTIDE SEQUENCE [LARGE SCALE GENOMIC DNA]</scope>
    <source>
        <strain evidence="4 5">R1-15</strain>
    </source>
</reference>
<feature type="domain" description="DUF2062" evidence="3">
    <location>
        <begin position="275"/>
        <end position="394"/>
    </location>
</feature>
<dbReference type="OrthoDB" id="9810303at2"/>
<keyword evidence="1" id="KW-0472">Membrane</keyword>
<dbReference type="Gene3D" id="3.90.550.10">
    <property type="entry name" value="Spore Coat Polysaccharide Biosynthesis Protein SpsA, Chain A"/>
    <property type="match status" value="1"/>
</dbReference>
<dbReference type="AlphaFoldDB" id="A0A2W2AVV6"/>
<dbReference type="Pfam" id="PF09835">
    <property type="entry name" value="DUF2062"/>
    <property type="match status" value="1"/>
</dbReference>
<dbReference type="PANTHER" id="PTHR48090:SF7">
    <property type="entry name" value="RFBJ PROTEIN"/>
    <property type="match status" value="1"/>
</dbReference>
<feature type="transmembrane region" description="Helical" evidence="1">
    <location>
        <begin position="312"/>
        <end position="341"/>
    </location>
</feature>
<evidence type="ECO:0000313" key="5">
    <source>
        <dbReference type="Proteomes" id="UP000248745"/>
    </source>
</evidence>
<evidence type="ECO:0000313" key="4">
    <source>
        <dbReference type="EMBL" id="PZF71808.1"/>
    </source>
</evidence>
<dbReference type="InterPro" id="IPR029044">
    <property type="entry name" value="Nucleotide-diphossugar_trans"/>
</dbReference>
<dbReference type="InterPro" id="IPR018639">
    <property type="entry name" value="DUF2062"/>
</dbReference>
<proteinExistence type="predicted"/>
<feature type="transmembrane region" description="Helical" evidence="1">
    <location>
        <begin position="361"/>
        <end position="390"/>
    </location>
</feature>
<keyword evidence="1" id="KW-1133">Transmembrane helix</keyword>
<feature type="domain" description="Glycosyltransferase 2-like" evidence="2">
    <location>
        <begin position="18"/>
        <end position="172"/>
    </location>
</feature>
<dbReference type="CDD" id="cd04179">
    <property type="entry name" value="DPM_DPG-synthase_like"/>
    <property type="match status" value="1"/>
</dbReference>
<dbReference type="Proteomes" id="UP000248745">
    <property type="component" value="Unassembled WGS sequence"/>
</dbReference>
<dbReference type="PANTHER" id="PTHR48090">
    <property type="entry name" value="UNDECAPRENYL-PHOSPHATE 4-DEOXY-4-FORMAMIDO-L-ARABINOSE TRANSFERASE-RELATED"/>
    <property type="match status" value="1"/>
</dbReference>
<evidence type="ECO:0000256" key="1">
    <source>
        <dbReference type="SAM" id="Phobius"/>
    </source>
</evidence>
<name>A0A2W2AVV6_9BACT</name>
<feature type="transmembrane region" description="Helical" evidence="1">
    <location>
        <begin position="225"/>
        <end position="243"/>
    </location>
</feature>
<evidence type="ECO:0000259" key="3">
    <source>
        <dbReference type="Pfam" id="PF09835"/>
    </source>
</evidence>
<gene>
    <name evidence="4" type="ORF">DN068_17235</name>
</gene>
<accession>A0A2W2AVV6</accession>
<organism evidence="4 5">
    <name type="scientific">Taibaiella soli</name>
    <dbReference type="NCBI Taxonomy" id="1649169"/>
    <lineage>
        <taxon>Bacteria</taxon>
        <taxon>Pseudomonadati</taxon>
        <taxon>Bacteroidota</taxon>
        <taxon>Chitinophagia</taxon>
        <taxon>Chitinophagales</taxon>
        <taxon>Chitinophagaceae</taxon>
        <taxon>Taibaiella</taxon>
    </lineage>
</organism>
<comment type="caution">
    <text evidence="4">The sequence shown here is derived from an EMBL/GenBank/DDBJ whole genome shotgun (WGS) entry which is preliminary data.</text>
</comment>
<dbReference type="EMBL" id="QKTW01000022">
    <property type="protein sequence ID" value="PZF71808.1"/>
    <property type="molecule type" value="Genomic_DNA"/>
</dbReference>
<dbReference type="Pfam" id="PF00535">
    <property type="entry name" value="Glycos_transf_2"/>
    <property type="match status" value="1"/>
</dbReference>
<sequence length="411" mass="46344">MPNNSPAYESLFQQHNACVLIPTYNNAGTLADVLRSVLEYTTAVMVVNDGSTDNTAEILKDFPQIHVVQYAVNKGKGFALRTGIKEAAALGYDFAVVMDSDGQHYAKDLPAFLEKLDEVPGAFIVGARNLNQENVPQKSSFGNKFSNFWYWIETGIKLPDTQSGYRLYPVKKLAEKKYFTRKYEFEIEVMVRAAWSGIPVIAMPVSVYYPPADERVSHFRPFKDFTRISILNTFLVLIAFLYIKPRDFIRLLFNKEGWRKIFKAIFIHPEESNTRKAASVGFGVFMGIVPVWGFQLAIGIPLSILFRLNKALFLLAANISIFPITTFWFMASIVTGNWLLGNEGLILSWRDLSLARVKQEGLAFFLGGSVLAITLGIVSFLLTYVVLTVFRKSKIKSQKAEVEALREKLKV</sequence>
<dbReference type="RefSeq" id="WP_111000179.1">
    <property type="nucleotide sequence ID" value="NZ_QKTW01000022.1"/>
</dbReference>
<protein>
    <submittedName>
        <fullName evidence="4">DUF2062 domain-containing protein</fullName>
    </submittedName>
</protein>